<comment type="caution">
    <text evidence="2">The sequence shown here is derived from an EMBL/GenBank/DDBJ whole genome shotgun (WGS) entry which is preliminary data.</text>
</comment>
<protein>
    <recommendedName>
        <fullName evidence="1">DUF4283 domain-containing protein</fullName>
    </recommendedName>
</protein>
<gene>
    <name evidence="2" type="ORF">CK203_090539</name>
</gene>
<organism evidence="2 3">
    <name type="scientific">Vitis vinifera</name>
    <name type="common">Grape</name>
    <dbReference type="NCBI Taxonomy" id="29760"/>
    <lineage>
        <taxon>Eukaryota</taxon>
        <taxon>Viridiplantae</taxon>
        <taxon>Streptophyta</taxon>
        <taxon>Embryophyta</taxon>
        <taxon>Tracheophyta</taxon>
        <taxon>Spermatophyta</taxon>
        <taxon>Magnoliopsida</taxon>
        <taxon>eudicotyledons</taxon>
        <taxon>Gunneridae</taxon>
        <taxon>Pentapetalae</taxon>
        <taxon>rosids</taxon>
        <taxon>Vitales</taxon>
        <taxon>Vitaceae</taxon>
        <taxon>Viteae</taxon>
        <taxon>Vitis</taxon>
    </lineage>
</organism>
<dbReference type="AlphaFoldDB" id="A0A438F2D7"/>
<dbReference type="EMBL" id="QGNW01001132">
    <property type="protein sequence ID" value="RVW54179.1"/>
    <property type="molecule type" value="Genomic_DNA"/>
</dbReference>
<proteinExistence type="predicted"/>
<evidence type="ECO:0000313" key="3">
    <source>
        <dbReference type="Proteomes" id="UP000288805"/>
    </source>
</evidence>
<sequence>MAGRQYAHPFDTSIKEFVRHLSNLSFHHNINYISIILCIRKCVQDMGETNVSVILCTTHIWTPSALKFLWMCLGRKLKGIIVEWSRGFTSWIRFGSLSLCCLLEGVEACCKGILGGWVLLAEKLRSLGVSTRDEPREVFVFSRTESKVGASEGKVKNSYVNAVKTRARRLGEVVWLQLEEKDVLSGRELLDRCLVGRWEETPMSTPDLSALGSCGRSHWNLKREVKVARMGFENEVEADKVLLRGLLCFKESFLHLKMWDPKVGCSQNVDEDTVAFKELQWARLLVKSEGLEWPSSLQVAVGSSYYAIQLWWEVQTHEQFAKVVVSCEVGEGNCRKDRETALSDFVSAKGAKDERTRRGSFCIQLGSFPPTLNFIEITDEALMEEAFRYTNYYPCSLFSFGKWDFSSSSTLSGRDGVIIATDGGSERGYGSKEVGGADLGPLRVILVDGREAEVCDLPIRANGDVDEVKEVGSERVFQEVVEEMD</sequence>
<evidence type="ECO:0000259" key="1">
    <source>
        <dbReference type="Pfam" id="PF14111"/>
    </source>
</evidence>
<evidence type="ECO:0000313" key="2">
    <source>
        <dbReference type="EMBL" id="RVW54179.1"/>
    </source>
</evidence>
<dbReference type="Pfam" id="PF14111">
    <property type="entry name" value="DUF4283"/>
    <property type="match status" value="1"/>
</dbReference>
<reference evidence="2 3" key="1">
    <citation type="journal article" date="2018" name="PLoS Genet.">
        <title>Population sequencing reveals clonal diversity and ancestral inbreeding in the grapevine cultivar Chardonnay.</title>
        <authorList>
            <person name="Roach M.J."/>
            <person name="Johnson D.L."/>
            <person name="Bohlmann J."/>
            <person name="van Vuuren H.J."/>
            <person name="Jones S.J."/>
            <person name="Pretorius I.S."/>
            <person name="Schmidt S.A."/>
            <person name="Borneman A.R."/>
        </authorList>
    </citation>
    <scope>NUCLEOTIDE SEQUENCE [LARGE SCALE GENOMIC DNA]</scope>
    <source>
        <strain evidence="3">cv. Chardonnay</strain>
        <tissue evidence="2">Leaf</tissue>
    </source>
</reference>
<dbReference type="Proteomes" id="UP000288805">
    <property type="component" value="Unassembled WGS sequence"/>
</dbReference>
<feature type="domain" description="DUF4283" evidence="1">
    <location>
        <begin position="188"/>
        <end position="267"/>
    </location>
</feature>
<dbReference type="InterPro" id="IPR025558">
    <property type="entry name" value="DUF4283"/>
</dbReference>
<name>A0A438F2D7_VITVI</name>
<accession>A0A438F2D7</accession>